<gene>
    <name evidence="3" type="ORF">ACFSBI_13390</name>
</gene>
<dbReference type="RefSeq" id="WP_377935737.1">
    <property type="nucleotide sequence ID" value="NZ_JBHUEA010000022.1"/>
</dbReference>
<evidence type="ECO:0000256" key="1">
    <source>
        <dbReference type="ARBA" id="ARBA00023002"/>
    </source>
</evidence>
<feature type="domain" description="Luciferase-like" evidence="2">
    <location>
        <begin position="12"/>
        <end position="223"/>
    </location>
</feature>
<name>A0ABW4LI02_9MICO</name>
<dbReference type="EMBL" id="JBHUEA010000022">
    <property type="protein sequence ID" value="MFD1722544.1"/>
    <property type="molecule type" value="Genomic_DNA"/>
</dbReference>
<keyword evidence="4" id="KW-1185">Reference proteome</keyword>
<evidence type="ECO:0000259" key="2">
    <source>
        <dbReference type="Pfam" id="PF00296"/>
    </source>
</evidence>
<protein>
    <submittedName>
        <fullName evidence="3">LLM class flavin-dependent oxidoreductase</fullName>
    </submittedName>
</protein>
<reference evidence="4" key="1">
    <citation type="journal article" date="2019" name="Int. J. Syst. Evol. Microbiol.">
        <title>The Global Catalogue of Microorganisms (GCM) 10K type strain sequencing project: providing services to taxonomists for standard genome sequencing and annotation.</title>
        <authorList>
            <consortium name="The Broad Institute Genomics Platform"/>
            <consortium name="The Broad Institute Genome Sequencing Center for Infectious Disease"/>
            <person name="Wu L."/>
            <person name="Ma J."/>
        </authorList>
    </citation>
    <scope>NUCLEOTIDE SEQUENCE [LARGE SCALE GENOMIC DNA]</scope>
    <source>
        <strain evidence="4">CGMCC 1.12471</strain>
    </source>
</reference>
<dbReference type="Proteomes" id="UP001597347">
    <property type="component" value="Unassembled WGS sequence"/>
</dbReference>
<dbReference type="CDD" id="cd01097">
    <property type="entry name" value="Tetrahydromethanopterin_reductase"/>
    <property type="match status" value="1"/>
</dbReference>
<dbReference type="SUPFAM" id="SSF51679">
    <property type="entry name" value="Bacterial luciferase-like"/>
    <property type="match status" value="1"/>
</dbReference>
<dbReference type="Gene3D" id="3.20.20.30">
    <property type="entry name" value="Luciferase-like domain"/>
    <property type="match status" value="1"/>
</dbReference>
<evidence type="ECO:0000313" key="3">
    <source>
        <dbReference type="EMBL" id="MFD1722544.1"/>
    </source>
</evidence>
<dbReference type="PANTHER" id="PTHR43244:SF1">
    <property type="entry name" value="5,10-METHYLENETETRAHYDROMETHANOPTERIN REDUCTASE"/>
    <property type="match status" value="1"/>
</dbReference>
<evidence type="ECO:0000313" key="4">
    <source>
        <dbReference type="Proteomes" id="UP001597347"/>
    </source>
</evidence>
<dbReference type="Pfam" id="PF00296">
    <property type="entry name" value="Bac_luciferase"/>
    <property type="match status" value="1"/>
</dbReference>
<dbReference type="PANTHER" id="PTHR43244">
    <property type="match status" value="1"/>
</dbReference>
<accession>A0ABW4LI02</accession>
<comment type="caution">
    <text evidence="3">The sequence shown here is derived from an EMBL/GenBank/DDBJ whole genome shotgun (WGS) entry which is preliminary data.</text>
</comment>
<sequence length="290" mass="30662">MTSVGAIFLPSFPPERLRPVAEAADAAGLEQLWLWEDCFKESAVATMAAALAWTERLRVGIGLMPTPMRNAATVAMEAATLERLFPGRPIIGVGHGVLDWMGQIGARAASPLTLLGEHLDAVRALLRGEEVTADGRYVRLDRVRLDWPPERPPAVLAGAEGPKTLALVGARADGLILPGGTTPERTREAIGIAQQARDAAGVTGPMEVVVFVPAAFGPGAGERLAANARRWRFPEDRLLGAAGTPAEVADGVRPWIEAGAGTVVLQPMDDEPDPEAYVGTVGREIAPLLR</sequence>
<dbReference type="InterPro" id="IPR036661">
    <property type="entry name" value="Luciferase-like_sf"/>
</dbReference>
<dbReference type="InterPro" id="IPR050564">
    <property type="entry name" value="F420-G6PD/mer"/>
</dbReference>
<dbReference type="InterPro" id="IPR011251">
    <property type="entry name" value="Luciferase-like_dom"/>
</dbReference>
<organism evidence="3 4">
    <name type="scientific">Amnibacterium endophyticum</name>
    <dbReference type="NCBI Taxonomy" id="2109337"/>
    <lineage>
        <taxon>Bacteria</taxon>
        <taxon>Bacillati</taxon>
        <taxon>Actinomycetota</taxon>
        <taxon>Actinomycetes</taxon>
        <taxon>Micrococcales</taxon>
        <taxon>Microbacteriaceae</taxon>
        <taxon>Amnibacterium</taxon>
    </lineage>
</organism>
<keyword evidence="1" id="KW-0560">Oxidoreductase</keyword>
<proteinExistence type="predicted"/>